<feature type="transmembrane region" description="Helical" evidence="18">
    <location>
        <begin position="407"/>
        <end position="430"/>
    </location>
</feature>
<evidence type="ECO:0000256" key="17">
    <source>
        <dbReference type="SAM" id="MobiDB-lite"/>
    </source>
</evidence>
<evidence type="ECO:0000256" key="15">
    <source>
        <dbReference type="ARBA" id="ARBA00023273"/>
    </source>
</evidence>
<dbReference type="PANTHER" id="PTHR32546:SF26">
    <property type="entry name" value="SMOG, ISOFORM D"/>
    <property type="match status" value="1"/>
</dbReference>
<evidence type="ECO:0000313" key="20">
    <source>
        <dbReference type="EMBL" id="CAC5384035.1"/>
    </source>
</evidence>
<dbReference type="InterPro" id="IPR054714">
    <property type="entry name" value="GPR158_179_extracellular"/>
</dbReference>
<feature type="domain" description="G-protein coupled receptors family 3 profile" evidence="19">
    <location>
        <begin position="372"/>
        <end position="642"/>
    </location>
</feature>
<evidence type="ECO:0000256" key="3">
    <source>
        <dbReference type="ARBA" id="ARBA00022475"/>
    </source>
</evidence>
<keyword evidence="15" id="KW-0966">Cell projection</keyword>
<reference evidence="20 21" key="1">
    <citation type="submission" date="2020-06" db="EMBL/GenBank/DDBJ databases">
        <authorList>
            <person name="Li R."/>
            <person name="Bekaert M."/>
        </authorList>
    </citation>
    <scope>NUCLEOTIDE SEQUENCE [LARGE SCALE GENOMIC DNA]</scope>
    <source>
        <strain evidence="21">wild</strain>
    </source>
</reference>
<dbReference type="CDD" id="cd12913">
    <property type="entry name" value="PDC1_MCP_like"/>
    <property type="match status" value="1"/>
</dbReference>
<keyword evidence="4 18" id="KW-0812">Transmembrane</keyword>
<dbReference type="PANTHER" id="PTHR32546">
    <property type="entry name" value="G-PROTEIN COUPLED RECEPTOR 158-RELATED"/>
    <property type="match status" value="1"/>
</dbReference>
<feature type="transmembrane region" description="Helical" evidence="18">
    <location>
        <begin position="533"/>
        <end position="554"/>
    </location>
</feature>
<dbReference type="InterPro" id="IPR017978">
    <property type="entry name" value="GPCR_3_C"/>
</dbReference>
<evidence type="ECO:0000256" key="9">
    <source>
        <dbReference type="ARBA" id="ARBA00023136"/>
    </source>
</evidence>
<evidence type="ECO:0000256" key="6">
    <source>
        <dbReference type="ARBA" id="ARBA00022989"/>
    </source>
</evidence>
<gene>
    <name evidence="20" type="ORF">MCOR_19720</name>
</gene>
<dbReference type="Pfam" id="PF22572">
    <property type="entry name" value="GPR158_179_EC"/>
    <property type="match status" value="1"/>
</dbReference>
<feature type="transmembrane region" description="Helical" evidence="18">
    <location>
        <begin position="442"/>
        <end position="460"/>
    </location>
</feature>
<dbReference type="EMBL" id="CACVKT020003477">
    <property type="protein sequence ID" value="CAC5384035.1"/>
    <property type="molecule type" value="Genomic_DNA"/>
</dbReference>
<evidence type="ECO:0000256" key="12">
    <source>
        <dbReference type="ARBA" id="ARBA00023180"/>
    </source>
</evidence>
<keyword evidence="3" id="KW-1003">Cell membrane</keyword>
<evidence type="ECO:0000256" key="10">
    <source>
        <dbReference type="ARBA" id="ARBA00023157"/>
    </source>
</evidence>
<organism evidence="20 21">
    <name type="scientific">Mytilus coruscus</name>
    <name type="common">Sea mussel</name>
    <dbReference type="NCBI Taxonomy" id="42192"/>
    <lineage>
        <taxon>Eukaryota</taxon>
        <taxon>Metazoa</taxon>
        <taxon>Spiralia</taxon>
        <taxon>Lophotrochozoa</taxon>
        <taxon>Mollusca</taxon>
        <taxon>Bivalvia</taxon>
        <taxon>Autobranchia</taxon>
        <taxon>Pteriomorphia</taxon>
        <taxon>Mytilida</taxon>
        <taxon>Mytiloidea</taxon>
        <taxon>Mytilidae</taxon>
        <taxon>Mytilinae</taxon>
        <taxon>Mytilus</taxon>
    </lineage>
</organism>
<evidence type="ECO:0000313" key="21">
    <source>
        <dbReference type="Proteomes" id="UP000507470"/>
    </source>
</evidence>
<keyword evidence="7" id="KW-0770">Synapse</keyword>
<proteinExistence type="inferred from homology"/>
<feature type="transmembrane region" description="Helical" evidence="18">
    <location>
        <begin position="566"/>
        <end position="586"/>
    </location>
</feature>
<evidence type="ECO:0000256" key="13">
    <source>
        <dbReference type="ARBA" id="ARBA00023224"/>
    </source>
</evidence>
<dbReference type="Proteomes" id="UP000507470">
    <property type="component" value="Unassembled WGS sequence"/>
</dbReference>
<dbReference type="Pfam" id="PF00003">
    <property type="entry name" value="7tm_3"/>
    <property type="match status" value="1"/>
</dbReference>
<keyword evidence="21" id="KW-1185">Reference proteome</keyword>
<evidence type="ECO:0000259" key="19">
    <source>
        <dbReference type="PROSITE" id="PS50259"/>
    </source>
</evidence>
<accession>A0A6J8BJD3</accession>
<comment type="subcellular location">
    <subcellularLocation>
        <location evidence="1">Cell projection</location>
        <location evidence="1">Neuron projection</location>
    </subcellularLocation>
    <subcellularLocation>
        <location evidence="16">Postsynaptic cell membrane</location>
        <topology evidence="16">Multi-pass membrane protein</topology>
    </subcellularLocation>
</comment>
<dbReference type="AlphaFoldDB" id="A0A6J8BJD3"/>
<dbReference type="GO" id="GO:0004930">
    <property type="term" value="F:G protein-coupled receptor activity"/>
    <property type="evidence" value="ECO:0007669"/>
    <property type="project" value="UniProtKB-KW"/>
</dbReference>
<keyword evidence="11" id="KW-0675">Receptor</keyword>
<keyword evidence="9 18" id="KW-0472">Membrane</keyword>
<feature type="region of interest" description="Disordered" evidence="17">
    <location>
        <begin position="728"/>
        <end position="748"/>
    </location>
</feature>
<evidence type="ECO:0000256" key="11">
    <source>
        <dbReference type="ARBA" id="ARBA00023170"/>
    </source>
</evidence>
<dbReference type="InterPro" id="IPR043458">
    <property type="entry name" value="GPR158/179"/>
</dbReference>
<feature type="transmembrane region" description="Helical" evidence="18">
    <location>
        <begin position="598"/>
        <end position="619"/>
    </location>
</feature>
<evidence type="ECO:0000256" key="7">
    <source>
        <dbReference type="ARBA" id="ARBA00023018"/>
    </source>
</evidence>
<keyword evidence="14" id="KW-0628">Postsynaptic cell membrane</keyword>
<keyword evidence="12" id="KW-0325">Glycoprotein</keyword>
<protein>
    <submittedName>
        <fullName evidence="20">GPR158</fullName>
    </submittedName>
</protein>
<dbReference type="PROSITE" id="PS50259">
    <property type="entry name" value="G_PROTEIN_RECEP_F3_4"/>
    <property type="match status" value="1"/>
</dbReference>
<evidence type="ECO:0000256" key="8">
    <source>
        <dbReference type="ARBA" id="ARBA00023040"/>
    </source>
</evidence>
<name>A0A6J8BJD3_MYTCO</name>
<keyword evidence="6 18" id="KW-1133">Transmembrane helix</keyword>
<feature type="compositionally biased region" description="Basic and acidic residues" evidence="17">
    <location>
        <begin position="733"/>
        <end position="746"/>
    </location>
</feature>
<dbReference type="Gene3D" id="3.30.450.20">
    <property type="entry name" value="PAS domain"/>
    <property type="match status" value="1"/>
</dbReference>
<feature type="transmembrane region" description="Helical" evidence="18">
    <location>
        <begin position="370"/>
        <end position="395"/>
    </location>
</feature>
<evidence type="ECO:0000256" key="1">
    <source>
        <dbReference type="ARBA" id="ARBA00004487"/>
    </source>
</evidence>
<dbReference type="InterPro" id="IPR009030">
    <property type="entry name" value="Growth_fac_rcpt_cys_sf"/>
</dbReference>
<feature type="transmembrane region" description="Helical" evidence="18">
    <location>
        <begin position="481"/>
        <end position="502"/>
    </location>
</feature>
<evidence type="ECO:0000256" key="14">
    <source>
        <dbReference type="ARBA" id="ARBA00023257"/>
    </source>
</evidence>
<dbReference type="GO" id="GO:0045211">
    <property type="term" value="C:postsynaptic membrane"/>
    <property type="evidence" value="ECO:0007669"/>
    <property type="project" value="UniProtKB-SubCell"/>
</dbReference>
<keyword evidence="8" id="KW-0297">G-protein coupled receptor</keyword>
<evidence type="ECO:0000256" key="4">
    <source>
        <dbReference type="ARBA" id="ARBA00022692"/>
    </source>
</evidence>
<evidence type="ECO:0000256" key="18">
    <source>
        <dbReference type="SAM" id="Phobius"/>
    </source>
</evidence>
<dbReference type="SUPFAM" id="SSF57184">
    <property type="entry name" value="Growth factor receptor domain"/>
    <property type="match status" value="1"/>
</dbReference>
<evidence type="ECO:0000256" key="5">
    <source>
        <dbReference type="ARBA" id="ARBA00022729"/>
    </source>
</evidence>
<dbReference type="CDD" id="cd15293">
    <property type="entry name" value="7tmC_GPR158-like"/>
    <property type="match status" value="1"/>
</dbReference>
<dbReference type="OrthoDB" id="5823771at2759"/>
<evidence type="ECO:0000256" key="2">
    <source>
        <dbReference type="ARBA" id="ARBA00007242"/>
    </source>
</evidence>
<evidence type="ECO:0000256" key="16">
    <source>
        <dbReference type="ARBA" id="ARBA00034104"/>
    </source>
</evidence>
<sequence>MEISQASQMRYYSFQTIKERLNSPSTPRDLTDKHTQTIKDMELESKKTSVALEFIEELKDKSELRRQRCDISKTGVTLKDFDLKFSKSNFQSVFGPSAKKAVSIANTLTSLFFNHKDLDIKHLNATQMPTVFALLKYNVENDYYIAAGGIAFNHGFFPYLAKAANGKTQNLTEIKTNFSEWNFYSVLENRNYSIHWNSNFHNSQTGSNVTKYQSERNGHWTGPYFDCRKLQRWVLTFSVPFFYLRNNKPTFRGVVMVEIDLNKTDINQCAQDDSLFSKSHKCYTETTQCEHIPGGGLRAGSYNCVCRPGYYFPLQNATSKFFSGITMENSFLDDYYNKSSMNSSDFQCLPCLPGCELCDDKTPCMAEYNILLRGIPLGIQSFCITVSLVIGVAVLRLRKTKVMVSGMWVLLEIILIGAVFLYATVIIQYFEPTTTICLVLPWFRELGFAVVYGALILKVYRLLGEFQSRKAHRVHVRDKDLMKYLCCVIIVVLGYMSVWTTVTLDHIREGKTILDTGVTPEDNLKYLVCKSGWWEYVIESAELLFLCFGIYLCYRIRSAPSDYSEGTYISAAICYEAVISTVFYVLRHVYWLNLHPDYLFLMYFVRCQMTVTITLLLVYGPKLLYAHRPPEDHHIRNRAPSEATDNMAPETLKLNVGISSNGDVDVGEISLADMDPEDIRAELKRLYTQLQIYKTRTMRKDNPHISKRRGGRKQTHRRFSLQAFHHKHRHHHSDHDHEHEMSKTPEESTNSAEAVALTFESACANRCDGDIHDKETKPREQCTVTFKMGLK</sequence>
<keyword evidence="13" id="KW-0807">Transducer</keyword>
<dbReference type="GO" id="GO:0043005">
    <property type="term" value="C:neuron projection"/>
    <property type="evidence" value="ECO:0007669"/>
    <property type="project" value="UniProtKB-SubCell"/>
</dbReference>
<comment type="similarity">
    <text evidence="2">Belongs to the G-protein coupled receptor 3 family.</text>
</comment>
<keyword evidence="5" id="KW-0732">Signal</keyword>
<keyword evidence="10" id="KW-1015">Disulfide bond</keyword>